<evidence type="ECO:0000313" key="5">
    <source>
        <dbReference type="RefSeq" id="XP_072843008.1"/>
    </source>
</evidence>
<evidence type="ECO:0000313" key="3">
    <source>
        <dbReference type="RefSeq" id="XP_072843006.1"/>
    </source>
</evidence>
<accession>A0ABM5FC86</accession>
<dbReference type="RefSeq" id="XP_072843008.1">
    <property type="nucleotide sequence ID" value="XM_072986907.1"/>
</dbReference>
<dbReference type="RefSeq" id="XP_072843006.1">
    <property type="nucleotide sequence ID" value="XM_072986905.1"/>
</dbReference>
<reference evidence="1 2" key="1">
    <citation type="submission" date="2025-05" db="UniProtKB">
        <authorList>
            <consortium name="RefSeq"/>
        </authorList>
    </citation>
    <scope>NUCLEOTIDE SEQUENCE [LARGE SCALE GENOMIC DNA]</scope>
</reference>
<sequence length="221" mass="23315">MVKDLQTELTQGPAIWEGGRAAGANSGSGRNQDGVLCIEGQLYTSVENSWEPLCPACLSPPRRPGVMMVKQEAWKGGGGEPVGAGSGRNRGGIQRIEGKLFATIKKGWQSFRQAIFPTSPSGTEALRKAGKVAVPTNVQKGSYCVPYQIHRTLFHRIDTRASIWKGGGGGAVGANSGSGQNQGSVLCGEGKHRTSVEKGWEPLCQAVFSTPPPRASCLDLP</sequence>
<keyword evidence="1" id="KW-1185">Reference proteome</keyword>
<dbReference type="RefSeq" id="XP_072843005.1">
    <property type="nucleotide sequence ID" value="XM_072986904.1"/>
</dbReference>
<dbReference type="Proteomes" id="UP001652642">
    <property type="component" value="Chromosome 1"/>
</dbReference>
<evidence type="ECO:0000313" key="4">
    <source>
        <dbReference type="RefSeq" id="XP_072843007.1"/>
    </source>
</evidence>
<dbReference type="RefSeq" id="XP_072843007.1">
    <property type="nucleotide sequence ID" value="XM_072986906.1"/>
</dbReference>
<protein>
    <submittedName>
        <fullName evidence="2 3">Uncharacterized protein</fullName>
    </submittedName>
</protein>
<name>A0ABM5FC86_9SAUR</name>
<gene>
    <name evidence="2 3 4 5" type="primary">LOC140703292</name>
</gene>
<evidence type="ECO:0000313" key="2">
    <source>
        <dbReference type="RefSeq" id="XP_072843005.1"/>
    </source>
</evidence>
<evidence type="ECO:0000313" key="1">
    <source>
        <dbReference type="Proteomes" id="UP001652642"/>
    </source>
</evidence>
<dbReference type="GeneID" id="140703292"/>
<proteinExistence type="predicted"/>
<organism evidence="1 5">
    <name type="scientific">Pogona vitticeps</name>
    <name type="common">central bearded dragon</name>
    <dbReference type="NCBI Taxonomy" id="103695"/>
    <lineage>
        <taxon>Eukaryota</taxon>
        <taxon>Metazoa</taxon>
        <taxon>Chordata</taxon>
        <taxon>Craniata</taxon>
        <taxon>Vertebrata</taxon>
        <taxon>Euteleostomi</taxon>
        <taxon>Lepidosauria</taxon>
        <taxon>Squamata</taxon>
        <taxon>Bifurcata</taxon>
        <taxon>Unidentata</taxon>
        <taxon>Episquamata</taxon>
        <taxon>Toxicofera</taxon>
        <taxon>Iguania</taxon>
        <taxon>Acrodonta</taxon>
        <taxon>Agamidae</taxon>
        <taxon>Amphibolurinae</taxon>
        <taxon>Pogona</taxon>
    </lineage>
</organism>